<comment type="caution">
    <text evidence="9">The sequence shown here is derived from an EMBL/GenBank/DDBJ whole genome shotgun (WGS) entry which is preliminary data.</text>
</comment>
<evidence type="ECO:0000259" key="8">
    <source>
        <dbReference type="Pfam" id="PF01182"/>
    </source>
</evidence>
<comment type="catalytic activity">
    <reaction evidence="1 7">
        <text>6-phospho-D-glucono-1,5-lactone + H2O = 6-phospho-D-gluconate + H(+)</text>
        <dbReference type="Rhea" id="RHEA:12556"/>
        <dbReference type="ChEBI" id="CHEBI:15377"/>
        <dbReference type="ChEBI" id="CHEBI:15378"/>
        <dbReference type="ChEBI" id="CHEBI:57955"/>
        <dbReference type="ChEBI" id="CHEBI:58759"/>
        <dbReference type="EC" id="3.1.1.31"/>
    </reaction>
</comment>
<evidence type="ECO:0000256" key="7">
    <source>
        <dbReference type="RuleBase" id="RU365095"/>
    </source>
</evidence>
<protein>
    <recommendedName>
        <fullName evidence="6 7">6-phosphogluconolactonase</fullName>
        <shortName evidence="7">6PGL</shortName>
        <ecNumber evidence="5 7">3.1.1.31</ecNumber>
    </recommendedName>
</protein>
<organism evidence="9 10">
    <name type="scientific">Joostella atrarenae</name>
    <dbReference type="NCBI Taxonomy" id="679257"/>
    <lineage>
        <taxon>Bacteria</taxon>
        <taxon>Pseudomonadati</taxon>
        <taxon>Bacteroidota</taxon>
        <taxon>Flavobacteriia</taxon>
        <taxon>Flavobacteriales</taxon>
        <taxon>Flavobacteriaceae</taxon>
        <taxon>Joostella</taxon>
    </lineage>
</organism>
<evidence type="ECO:0000256" key="5">
    <source>
        <dbReference type="ARBA" id="ARBA00013198"/>
    </source>
</evidence>
<dbReference type="Proteomes" id="UP000829517">
    <property type="component" value="Unassembled WGS sequence"/>
</dbReference>
<dbReference type="Pfam" id="PF01182">
    <property type="entry name" value="Glucosamine_iso"/>
    <property type="match status" value="1"/>
</dbReference>
<dbReference type="PANTHER" id="PTHR11054">
    <property type="entry name" value="6-PHOSPHOGLUCONOLACTONASE"/>
    <property type="match status" value="1"/>
</dbReference>
<feature type="domain" description="Glucosamine/galactosamine-6-phosphate isomerase" evidence="8">
    <location>
        <begin position="7"/>
        <end position="229"/>
    </location>
</feature>
<evidence type="ECO:0000256" key="3">
    <source>
        <dbReference type="ARBA" id="ARBA00004961"/>
    </source>
</evidence>
<accession>A0ABS9J2R3</accession>
<evidence type="ECO:0000313" key="10">
    <source>
        <dbReference type="Proteomes" id="UP000829517"/>
    </source>
</evidence>
<dbReference type="PANTHER" id="PTHR11054:SF0">
    <property type="entry name" value="6-PHOSPHOGLUCONOLACTONASE"/>
    <property type="match status" value="1"/>
</dbReference>
<dbReference type="InterPro" id="IPR039104">
    <property type="entry name" value="6PGL"/>
</dbReference>
<dbReference type="CDD" id="cd01400">
    <property type="entry name" value="6PGL"/>
    <property type="match status" value="1"/>
</dbReference>
<comment type="function">
    <text evidence="2 7">Hydrolysis of 6-phosphogluconolactone to 6-phosphogluconate.</text>
</comment>
<dbReference type="Gene3D" id="3.40.50.1360">
    <property type="match status" value="1"/>
</dbReference>
<evidence type="ECO:0000313" key="9">
    <source>
        <dbReference type="EMBL" id="MCF8714728.1"/>
    </source>
</evidence>
<comment type="pathway">
    <text evidence="3 7">Carbohydrate degradation; pentose phosphate pathway; D-ribulose 5-phosphate from D-glucose 6-phosphate (oxidative stage): step 2/3.</text>
</comment>
<dbReference type="GO" id="GO:0017057">
    <property type="term" value="F:6-phosphogluconolactonase activity"/>
    <property type="evidence" value="ECO:0007669"/>
    <property type="project" value="UniProtKB-EC"/>
</dbReference>
<dbReference type="InterPro" id="IPR037171">
    <property type="entry name" value="NagB/RpiA_transferase-like"/>
</dbReference>
<dbReference type="EMBL" id="JAETXX010000003">
    <property type="protein sequence ID" value="MCF8714728.1"/>
    <property type="molecule type" value="Genomic_DNA"/>
</dbReference>
<dbReference type="InterPro" id="IPR006148">
    <property type="entry name" value="Glc/Gal-6P_isomerase"/>
</dbReference>
<evidence type="ECO:0000256" key="1">
    <source>
        <dbReference type="ARBA" id="ARBA00000832"/>
    </source>
</evidence>
<evidence type="ECO:0000256" key="6">
    <source>
        <dbReference type="ARBA" id="ARBA00020337"/>
    </source>
</evidence>
<dbReference type="NCBIfam" id="TIGR01198">
    <property type="entry name" value="pgl"/>
    <property type="match status" value="1"/>
</dbReference>
<keyword evidence="7 9" id="KW-0378">Hydrolase</keyword>
<keyword evidence="10" id="KW-1185">Reference proteome</keyword>
<dbReference type="SUPFAM" id="SSF100950">
    <property type="entry name" value="NagB/RpiA/CoA transferase-like"/>
    <property type="match status" value="1"/>
</dbReference>
<proteinExistence type="inferred from homology"/>
<evidence type="ECO:0000256" key="4">
    <source>
        <dbReference type="ARBA" id="ARBA00010662"/>
    </source>
</evidence>
<sequence length="241" mass="27032">MVKVFENTDNLNQKLATLFVEKAQEAIEANGKFTVALTGGSSPAGLHRLLASDTYKNKVDWNKTYIFWGDERWVPLDDEKSNAGAAFKDFLNNIPIPEGNVFPMWKKGFEPEAYAKEYETILDNHLEDGDKFDLIILGMGDDGHTASLFPNQEVILKEKEKKVAAYFLAPQDMYRITLTAPLINKAKQIVFIVFGEKKSNALYEVIEGKSNSNLYPSQLINKGSKNVTWMVDKAAASKLSL</sequence>
<dbReference type="InterPro" id="IPR005900">
    <property type="entry name" value="6-phosphogluconolactonase_DevB"/>
</dbReference>
<reference evidence="9 10" key="1">
    <citation type="submission" date="2021-01" db="EMBL/GenBank/DDBJ databases">
        <title>Genome sequencing of Joostella atrarenae M1-2 (= KCTC 23194).</title>
        <authorList>
            <person name="Zakaria M.R."/>
            <person name="Lam M.Q."/>
            <person name="Chong C.S."/>
        </authorList>
    </citation>
    <scope>NUCLEOTIDE SEQUENCE [LARGE SCALE GENOMIC DNA]</scope>
    <source>
        <strain evidence="9 10">M1-2</strain>
    </source>
</reference>
<comment type="similarity">
    <text evidence="4 7">Belongs to the glucosamine/galactosamine-6-phosphate isomerase family. 6-phosphogluconolactonase subfamily.</text>
</comment>
<dbReference type="EC" id="3.1.1.31" evidence="5 7"/>
<dbReference type="RefSeq" id="WP_236958693.1">
    <property type="nucleotide sequence ID" value="NZ_JAETXX010000003.1"/>
</dbReference>
<evidence type="ECO:0000256" key="2">
    <source>
        <dbReference type="ARBA" id="ARBA00002681"/>
    </source>
</evidence>
<gene>
    <name evidence="7 9" type="primary">pgl</name>
    <name evidence="9" type="ORF">JM658_07790</name>
</gene>
<name>A0ABS9J2R3_9FLAO</name>